<feature type="signal peptide" evidence="2">
    <location>
        <begin position="1"/>
        <end position="22"/>
    </location>
</feature>
<evidence type="ECO:0000313" key="4">
    <source>
        <dbReference type="Proteomes" id="UP000189956"/>
    </source>
</evidence>
<evidence type="ECO:0000313" key="3">
    <source>
        <dbReference type="EMBL" id="SJZ81878.1"/>
    </source>
</evidence>
<evidence type="ECO:0008006" key="5">
    <source>
        <dbReference type="Google" id="ProtNLM"/>
    </source>
</evidence>
<evidence type="ECO:0000256" key="2">
    <source>
        <dbReference type="SAM" id="SignalP"/>
    </source>
</evidence>
<name>A0A1T4NT32_PORCN</name>
<protein>
    <recommendedName>
        <fullName evidence="5">Lipoprotein</fullName>
    </recommendedName>
</protein>
<gene>
    <name evidence="3" type="ORF">SAMN02745205_01984</name>
</gene>
<dbReference type="RefSeq" id="WP_051522822.1">
    <property type="nucleotide sequence ID" value="NZ_FUWL01000025.1"/>
</dbReference>
<sequence>MTKKTFFSFLVLLLTCTLYSCSNLNFNLPPGLKGDDGDSSYEVWKQQVEAGNVNWPKDRVTIADFLVWIKGEKGDKGQNGKSAYELWKELISKGDVPNPHNPSEKWLKERNTEADFWDFITGRDGKTPHIGDNGNWWIGNVDTGVSARGKDGKDGKDGLSAYEIWKKEVLEGRIAWDKDRVEVEHFFQFLKGKDGKDGKDGITPHIGENGNWWIGNVDTGVPARGEDGRDGYSGKSAYELWKQDLKDGKIKDPNTGLPWPPNEDTQEDFWRFLKGKKGDKGNDGVDGQSAYELWVEMVKKQELDDPRNPGQKWPVTEITEVDFYKFLMGKDGKNGTNGTNGKDGLTAYELWVKDLADRADGPNPMKNHRTGEVWPKDKNTLQDFWEFLRGKDGKDGADGKPGEPGKPGAKVEVISGVPNVIAQYSQAEYGEYIETTTGGVKYIVYDESGNPAPEATVKGLPGLPNQDKVYTANDQGEIFVPKEDLPWIHDLQSRWGATKEVVIKGKPGKASATNTYVPNRMKTRLIVVGPNDTTVDENKPLLTGNHILTFRIQRQIGPNDPWTDFPSYLPAVTEIEFAAYRTTDANPNTIQMAQELVVAKRATDFFKVEPKRYVMENAYDFKNDYATFWDKQKNYFTVKQKTEYYGELVQWNGVCEMAPYQAPPMLKCITLHTKQKTINNDAVFFVKATGQFHYDDIKYNQIYKKFLVLEERSGVVVLSPQLIPEAEAKKLAVTYIRFALQTAAGTQLAESNKNPSAPDGNTGYQANTVYLNSRITVRSLQSYVYPDNMVYGTLSATNEANNQYKVDLIKSTLRNPQVTYNAN</sequence>
<dbReference type="PANTHER" id="PTHR24637">
    <property type="entry name" value="COLLAGEN"/>
    <property type="match status" value="1"/>
</dbReference>
<dbReference type="PROSITE" id="PS51257">
    <property type="entry name" value="PROKAR_LIPOPROTEIN"/>
    <property type="match status" value="1"/>
</dbReference>
<dbReference type="EMBL" id="FUWL01000025">
    <property type="protein sequence ID" value="SJZ81878.1"/>
    <property type="molecule type" value="Genomic_DNA"/>
</dbReference>
<feature type="chain" id="PRO_5010554622" description="Lipoprotein" evidence="2">
    <location>
        <begin position="23"/>
        <end position="823"/>
    </location>
</feature>
<dbReference type="Gene3D" id="2.60.120.220">
    <property type="entry name" value="Satellite virus coat domain"/>
    <property type="match status" value="2"/>
</dbReference>
<proteinExistence type="predicted"/>
<accession>A0A1T4NT32</accession>
<feature type="compositionally biased region" description="Basic and acidic residues" evidence="1">
    <location>
        <begin position="390"/>
        <end position="403"/>
    </location>
</feature>
<feature type="region of interest" description="Disordered" evidence="1">
    <location>
        <begin position="390"/>
        <end position="409"/>
    </location>
</feature>
<dbReference type="Proteomes" id="UP000189956">
    <property type="component" value="Unassembled WGS sequence"/>
</dbReference>
<organism evidence="3 4">
    <name type="scientific">Porphyromonas cangingivalis</name>
    <dbReference type="NCBI Taxonomy" id="36874"/>
    <lineage>
        <taxon>Bacteria</taxon>
        <taxon>Pseudomonadati</taxon>
        <taxon>Bacteroidota</taxon>
        <taxon>Bacteroidia</taxon>
        <taxon>Bacteroidales</taxon>
        <taxon>Porphyromonadaceae</taxon>
        <taxon>Porphyromonas</taxon>
    </lineage>
</organism>
<keyword evidence="2" id="KW-0732">Signal</keyword>
<evidence type="ECO:0000256" key="1">
    <source>
        <dbReference type="SAM" id="MobiDB-lite"/>
    </source>
</evidence>
<reference evidence="3 4" key="1">
    <citation type="submission" date="2017-02" db="EMBL/GenBank/DDBJ databases">
        <authorList>
            <person name="Peterson S.W."/>
        </authorList>
    </citation>
    <scope>NUCLEOTIDE SEQUENCE [LARGE SCALE GENOMIC DNA]</scope>
    <source>
        <strain evidence="3 4">ATCC 700135</strain>
    </source>
</reference>
<dbReference type="AlphaFoldDB" id="A0A1T4NT32"/>